<dbReference type="GO" id="GO:0055085">
    <property type="term" value="P:transmembrane transport"/>
    <property type="evidence" value="ECO:0007669"/>
    <property type="project" value="InterPro"/>
</dbReference>
<evidence type="ECO:0000313" key="9">
    <source>
        <dbReference type="EMBL" id="MBX8632020.1"/>
    </source>
</evidence>
<dbReference type="Proteomes" id="UP000750197">
    <property type="component" value="Unassembled WGS sequence"/>
</dbReference>
<dbReference type="InterPro" id="IPR050366">
    <property type="entry name" value="BP-dependent_transpt_permease"/>
</dbReference>
<proteinExistence type="inferred from homology"/>
<keyword evidence="4 7" id="KW-0812">Transmembrane</keyword>
<evidence type="ECO:0000256" key="7">
    <source>
        <dbReference type="RuleBase" id="RU363032"/>
    </source>
</evidence>
<evidence type="ECO:0000256" key="6">
    <source>
        <dbReference type="ARBA" id="ARBA00023136"/>
    </source>
</evidence>
<evidence type="ECO:0000313" key="10">
    <source>
        <dbReference type="EMBL" id="MBX8644086.1"/>
    </source>
</evidence>
<comment type="caution">
    <text evidence="9">The sequence shown here is derived from an EMBL/GenBank/DDBJ whole genome shotgun (WGS) entry which is preliminary data.</text>
</comment>
<evidence type="ECO:0000256" key="5">
    <source>
        <dbReference type="ARBA" id="ARBA00022989"/>
    </source>
</evidence>
<keyword evidence="2 7" id="KW-0813">Transport</keyword>
<dbReference type="Pfam" id="PF00528">
    <property type="entry name" value="BPD_transp_1"/>
    <property type="match status" value="1"/>
</dbReference>
<dbReference type="EMBL" id="JAGVSJ010000012">
    <property type="protein sequence ID" value="MBX8632020.1"/>
    <property type="molecule type" value="Genomic_DNA"/>
</dbReference>
<feature type="domain" description="ABC transmembrane type-1" evidence="8">
    <location>
        <begin position="92"/>
        <end position="283"/>
    </location>
</feature>
<evidence type="ECO:0000256" key="3">
    <source>
        <dbReference type="ARBA" id="ARBA00022475"/>
    </source>
</evidence>
<name>A0A8J7YTS9_9ARCH</name>
<organism evidence="9 11">
    <name type="scientific">Candidatus Sysuiplasma superficiale</name>
    <dbReference type="NCBI Taxonomy" id="2823368"/>
    <lineage>
        <taxon>Archaea</taxon>
        <taxon>Methanobacteriati</taxon>
        <taxon>Thermoplasmatota</taxon>
        <taxon>Thermoplasmata</taxon>
        <taxon>Candidatus Sysuiplasmatales</taxon>
        <taxon>Candidatus Sysuiplasmataceae</taxon>
        <taxon>Candidatus Sysuiplasma</taxon>
    </lineage>
</organism>
<dbReference type="InterPro" id="IPR035906">
    <property type="entry name" value="MetI-like_sf"/>
</dbReference>
<feature type="transmembrane region" description="Helical" evidence="7">
    <location>
        <begin position="212"/>
        <end position="236"/>
    </location>
</feature>
<comment type="subcellular location">
    <subcellularLocation>
        <location evidence="1 7">Cell membrane</location>
        <topology evidence="1 7">Multi-pass membrane protein</topology>
    </subcellularLocation>
</comment>
<keyword evidence="5 7" id="KW-1133">Transmembrane helix</keyword>
<feature type="transmembrane region" description="Helical" evidence="7">
    <location>
        <begin position="261"/>
        <end position="287"/>
    </location>
</feature>
<dbReference type="PROSITE" id="PS50928">
    <property type="entry name" value="ABC_TM1"/>
    <property type="match status" value="1"/>
</dbReference>
<accession>A0A8J7YTS9</accession>
<evidence type="ECO:0000256" key="2">
    <source>
        <dbReference type="ARBA" id="ARBA00022448"/>
    </source>
</evidence>
<dbReference type="InterPro" id="IPR025966">
    <property type="entry name" value="OppC_N"/>
</dbReference>
<evidence type="ECO:0000256" key="1">
    <source>
        <dbReference type="ARBA" id="ARBA00004651"/>
    </source>
</evidence>
<feature type="transmembrane region" description="Helical" evidence="7">
    <location>
        <begin position="98"/>
        <end position="120"/>
    </location>
</feature>
<dbReference type="EMBL" id="JAHEAC010000037">
    <property type="protein sequence ID" value="MBX8644086.1"/>
    <property type="molecule type" value="Genomic_DNA"/>
</dbReference>
<keyword evidence="6 7" id="KW-0472">Membrane</keyword>
<dbReference type="SUPFAM" id="SSF161098">
    <property type="entry name" value="MetI-like"/>
    <property type="match status" value="1"/>
</dbReference>
<dbReference type="PANTHER" id="PTHR43386:SF1">
    <property type="entry name" value="D,D-DIPEPTIDE TRANSPORT SYSTEM PERMEASE PROTEIN DDPC-RELATED"/>
    <property type="match status" value="1"/>
</dbReference>
<dbReference type="CDD" id="cd06261">
    <property type="entry name" value="TM_PBP2"/>
    <property type="match status" value="1"/>
</dbReference>
<gene>
    <name evidence="9" type="ORF">J9259_05830</name>
    <name evidence="10" type="ORF">KIY12_05100</name>
</gene>
<dbReference type="GO" id="GO:0005886">
    <property type="term" value="C:plasma membrane"/>
    <property type="evidence" value="ECO:0007669"/>
    <property type="project" value="UniProtKB-SubCell"/>
</dbReference>
<dbReference type="Gene3D" id="1.10.3720.10">
    <property type="entry name" value="MetI-like"/>
    <property type="match status" value="1"/>
</dbReference>
<reference evidence="9" key="1">
    <citation type="submission" date="2021-04" db="EMBL/GenBank/DDBJ databases">
        <title>Genomic insights into ecological role and evolution of a novel Thermoplasmata order Candidatus Sysuiplasmatales.</title>
        <authorList>
            <person name="Yuan Y."/>
        </authorList>
    </citation>
    <scope>NUCLEOTIDE SEQUENCE</scope>
    <source>
        <strain evidence="10">TUT19-bin139</strain>
        <strain evidence="9">YP2-bin.285</strain>
    </source>
</reference>
<sequence>MSKSTDSARISPAAGYAKKLVRAIMPLIHNRKFLFGLAIVLFFATLGIFGKFIAPFNPIAQSGAPWSPPSSRHLFGTNYLGQDVFSWFVIGTSTSLKVGFFVALFSSSIGISVGLAAGYLGRYTDEVLMRFVDLLLVIPAFPLLVILSAYLPPTTTSTILILSLLSWPFMSRVVRSQVLTLKERGYVAVSKLSGSSNFSIMFKDILPNMAPIIFINMIFLVIGAIIAQAGLAFFGLGNVNSINWGTMLYWAQVEDAAIQSAWWWIVPPGIAIGVLGMGLNMLANGIAETTLEMKTR</sequence>
<evidence type="ECO:0000313" key="11">
    <source>
        <dbReference type="Proteomes" id="UP000716004"/>
    </source>
</evidence>
<comment type="similarity">
    <text evidence="7">Belongs to the binding-protein-dependent transport system permease family.</text>
</comment>
<evidence type="ECO:0000256" key="4">
    <source>
        <dbReference type="ARBA" id="ARBA00022692"/>
    </source>
</evidence>
<feature type="transmembrane region" description="Helical" evidence="7">
    <location>
        <begin position="132"/>
        <end position="151"/>
    </location>
</feature>
<dbReference type="Pfam" id="PF12911">
    <property type="entry name" value="OppC_N"/>
    <property type="match status" value="1"/>
</dbReference>
<protein>
    <submittedName>
        <fullName evidence="9">ABC transporter permease</fullName>
    </submittedName>
</protein>
<dbReference type="PANTHER" id="PTHR43386">
    <property type="entry name" value="OLIGOPEPTIDE TRANSPORT SYSTEM PERMEASE PROTEIN APPC"/>
    <property type="match status" value="1"/>
</dbReference>
<evidence type="ECO:0000259" key="8">
    <source>
        <dbReference type="PROSITE" id="PS50928"/>
    </source>
</evidence>
<dbReference type="Proteomes" id="UP000716004">
    <property type="component" value="Unassembled WGS sequence"/>
</dbReference>
<dbReference type="InterPro" id="IPR000515">
    <property type="entry name" value="MetI-like"/>
</dbReference>
<keyword evidence="3" id="KW-1003">Cell membrane</keyword>
<feature type="transmembrane region" description="Helical" evidence="7">
    <location>
        <begin position="33"/>
        <end position="54"/>
    </location>
</feature>
<dbReference type="AlphaFoldDB" id="A0A8J7YTS9"/>